<keyword evidence="3" id="KW-1185">Reference proteome</keyword>
<protein>
    <submittedName>
        <fullName evidence="2">Uncharacterized protein</fullName>
    </submittedName>
</protein>
<gene>
    <name evidence="2" type="ORF">SCAR479_02677</name>
</gene>
<organism evidence="2 3">
    <name type="scientific">Seiridium cardinale</name>
    <dbReference type="NCBI Taxonomy" id="138064"/>
    <lineage>
        <taxon>Eukaryota</taxon>
        <taxon>Fungi</taxon>
        <taxon>Dikarya</taxon>
        <taxon>Ascomycota</taxon>
        <taxon>Pezizomycotina</taxon>
        <taxon>Sordariomycetes</taxon>
        <taxon>Xylariomycetidae</taxon>
        <taxon>Amphisphaeriales</taxon>
        <taxon>Sporocadaceae</taxon>
        <taxon>Seiridium</taxon>
    </lineage>
</organism>
<feature type="compositionally biased region" description="Basic and acidic residues" evidence="1">
    <location>
        <begin position="227"/>
        <end position="248"/>
    </location>
</feature>
<evidence type="ECO:0000256" key="1">
    <source>
        <dbReference type="SAM" id="MobiDB-lite"/>
    </source>
</evidence>
<accession>A0ABR2Y3A3</accession>
<name>A0ABR2Y3A3_9PEZI</name>
<proteinExistence type="predicted"/>
<sequence>MATREGTSVQLLLMSHSPVDAIMVSSSIRLVQRLNPSIVLFRMNRGSVLRISPDPAASDIVIGRGANNHVKLPNMDVQYPMTPFTTPMLANTSANGEPLLYSMEPEHILPAGHRMEVASNVVVHLPLADNGLSPGLLVVCAYDAAEPLASISKWHDIPLDLPLQEALNAVKDTSHYEDPRDVQDTRLRGPDLMQTDYIEPVRTPPNDAAEAAQVLGSAAESPTRSAYEPREKDGRLGRSRFVEPDERPTNSSVPGPSRAPTRGVYQRRQQRGKGRAADSDSEAPTVHSDDGDEDEREDDNSADESVTEASPRKRRERRTERSSGNTRKQGIQSALEAGQDLLQGLSGGPGFRITGEIDGVGHVDVEIVPIRKGAKRKHAEV</sequence>
<dbReference type="EMBL" id="JARVKM010000006">
    <property type="protein sequence ID" value="KAK9780562.1"/>
    <property type="molecule type" value="Genomic_DNA"/>
</dbReference>
<dbReference type="Proteomes" id="UP001465668">
    <property type="component" value="Unassembled WGS sequence"/>
</dbReference>
<evidence type="ECO:0000313" key="3">
    <source>
        <dbReference type="Proteomes" id="UP001465668"/>
    </source>
</evidence>
<feature type="compositionally biased region" description="Acidic residues" evidence="1">
    <location>
        <begin position="290"/>
        <end position="306"/>
    </location>
</feature>
<feature type="region of interest" description="Disordered" evidence="1">
    <location>
        <begin position="213"/>
        <end position="347"/>
    </location>
</feature>
<comment type="caution">
    <text evidence="2">The sequence shown here is derived from an EMBL/GenBank/DDBJ whole genome shotgun (WGS) entry which is preliminary data.</text>
</comment>
<reference evidence="2 3" key="1">
    <citation type="submission" date="2024-02" db="EMBL/GenBank/DDBJ databases">
        <title>First draft genome assembly of two strains of Seiridium cardinale.</title>
        <authorList>
            <person name="Emiliani G."/>
            <person name="Scali E."/>
        </authorList>
    </citation>
    <scope>NUCLEOTIDE SEQUENCE [LARGE SCALE GENOMIC DNA]</scope>
    <source>
        <strain evidence="2 3">BM-138-000479</strain>
    </source>
</reference>
<evidence type="ECO:0000313" key="2">
    <source>
        <dbReference type="EMBL" id="KAK9780562.1"/>
    </source>
</evidence>